<proteinExistence type="predicted"/>
<dbReference type="AlphaFoldDB" id="A0A0C3BH67"/>
<dbReference type="EMBL" id="KN832984">
    <property type="protein sequence ID" value="KIM85623.1"/>
    <property type="molecule type" value="Genomic_DNA"/>
</dbReference>
<evidence type="ECO:0000313" key="2">
    <source>
        <dbReference type="Proteomes" id="UP000054166"/>
    </source>
</evidence>
<keyword evidence="2" id="KW-1185">Reference proteome</keyword>
<dbReference type="InParanoid" id="A0A0C3BH67"/>
<evidence type="ECO:0000313" key="1">
    <source>
        <dbReference type="EMBL" id="KIM85623.1"/>
    </source>
</evidence>
<sequence>MYIIICGSSAASVTMSCDKKGGRNSPTSEWYKDLTNDNTKPVFHLPSPISIIFCFPVVPPALNLGDLLVVAGLSVSLLQSLLQWFTGGSDLPSYSCFLGVPAQWPSFAPMNRTYYHWPACRPLLYANPTTRCVADTLLTVALTNRF</sequence>
<reference evidence="2" key="2">
    <citation type="submission" date="2015-01" db="EMBL/GenBank/DDBJ databases">
        <title>Evolutionary Origins and Diversification of the Mycorrhizal Mutualists.</title>
        <authorList>
            <consortium name="DOE Joint Genome Institute"/>
            <consortium name="Mycorrhizal Genomics Consortium"/>
            <person name="Kohler A."/>
            <person name="Kuo A."/>
            <person name="Nagy L.G."/>
            <person name="Floudas D."/>
            <person name="Copeland A."/>
            <person name="Barry K.W."/>
            <person name="Cichocki N."/>
            <person name="Veneault-Fourrey C."/>
            <person name="LaButti K."/>
            <person name="Lindquist E.A."/>
            <person name="Lipzen A."/>
            <person name="Lundell T."/>
            <person name="Morin E."/>
            <person name="Murat C."/>
            <person name="Riley R."/>
            <person name="Ohm R."/>
            <person name="Sun H."/>
            <person name="Tunlid A."/>
            <person name="Henrissat B."/>
            <person name="Grigoriev I.V."/>
            <person name="Hibbett D.S."/>
            <person name="Martin F."/>
        </authorList>
    </citation>
    <scope>NUCLEOTIDE SEQUENCE [LARGE SCALE GENOMIC DNA]</scope>
    <source>
        <strain evidence="2">F 1598</strain>
    </source>
</reference>
<name>A0A0C3BH67_PILCF</name>
<organism evidence="1 2">
    <name type="scientific">Piloderma croceum (strain F 1598)</name>
    <dbReference type="NCBI Taxonomy" id="765440"/>
    <lineage>
        <taxon>Eukaryota</taxon>
        <taxon>Fungi</taxon>
        <taxon>Dikarya</taxon>
        <taxon>Basidiomycota</taxon>
        <taxon>Agaricomycotina</taxon>
        <taxon>Agaricomycetes</taxon>
        <taxon>Agaricomycetidae</taxon>
        <taxon>Atheliales</taxon>
        <taxon>Atheliaceae</taxon>
        <taxon>Piloderma</taxon>
    </lineage>
</organism>
<gene>
    <name evidence="1" type="ORF">PILCRDRAFT_339689</name>
</gene>
<dbReference type="HOGENOM" id="CLU_1778181_0_0_1"/>
<protein>
    <submittedName>
        <fullName evidence="1">Uncharacterized protein</fullName>
    </submittedName>
</protein>
<accession>A0A0C3BH67</accession>
<dbReference type="Proteomes" id="UP000054166">
    <property type="component" value="Unassembled WGS sequence"/>
</dbReference>
<reference evidence="1 2" key="1">
    <citation type="submission" date="2014-04" db="EMBL/GenBank/DDBJ databases">
        <authorList>
            <consortium name="DOE Joint Genome Institute"/>
            <person name="Kuo A."/>
            <person name="Tarkka M."/>
            <person name="Buscot F."/>
            <person name="Kohler A."/>
            <person name="Nagy L.G."/>
            <person name="Floudas D."/>
            <person name="Copeland A."/>
            <person name="Barry K.W."/>
            <person name="Cichocki N."/>
            <person name="Veneault-Fourrey C."/>
            <person name="LaButti K."/>
            <person name="Lindquist E.A."/>
            <person name="Lipzen A."/>
            <person name="Lundell T."/>
            <person name="Morin E."/>
            <person name="Murat C."/>
            <person name="Sun H."/>
            <person name="Tunlid A."/>
            <person name="Henrissat B."/>
            <person name="Grigoriev I.V."/>
            <person name="Hibbett D.S."/>
            <person name="Martin F."/>
            <person name="Nordberg H.P."/>
            <person name="Cantor M.N."/>
            <person name="Hua S.X."/>
        </authorList>
    </citation>
    <scope>NUCLEOTIDE SEQUENCE [LARGE SCALE GENOMIC DNA]</scope>
    <source>
        <strain evidence="1 2">F 1598</strain>
    </source>
</reference>